<accession>A0A844D0L4</accession>
<sequence length="216" mass="25092">MSKLATQEHFIEVDRSVRTRLALANESTYSYLVRITAMFKNPKEFGMHMRTVKEWLEPQLTDRTRPLYDEMTTLLTRIEKERPRNRSWHPPLTVRVPKSVTRDAAARYTAQRERIMVLFEQANISHQMEPFVAAQEKYKKAQSKRASEQSTLSERQQSNIVKLYTDRASTGSVYGYVKELANEFKVSPTAIHAVLRKHDVKPKTARPKNSIDKQPG</sequence>
<protein>
    <submittedName>
        <fullName evidence="1">Uncharacterized protein</fullName>
    </submittedName>
</protein>
<gene>
    <name evidence="1" type="ORF">GJ698_16430</name>
</gene>
<dbReference type="Proteomes" id="UP000439986">
    <property type="component" value="Unassembled WGS sequence"/>
</dbReference>
<reference evidence="1 2" key="1">
    <citation type="submission" date="2019-11" db="EMBL/GenBank/DDBJ databases">
        <title>Novel species isolated from a subtropical stream in China.</title>
        <authorList>
            <person name="Lu H."/>
        </authorList>
    </citation>
    <scope>NUCLEOTIDE SEQUENCE [LARGE SCALE GENOMIC DNA]</scope>
    <source>
        <strain evidence="1 2">FT26W</strain>
    </source>
</reference>
<proteinExistence type="predicted"/>
<organism evidence="1 2">
    <name type="scientific">Duganella aquatilis</name>
    <dbReference type="NCBI Taxonomy" id="2666082"/>
    <lineage>
        <taxon>Bacteria</taxon>
        <taxon>Pseudomonadati</taxon>
        <taxon>Pseudomonadota</taxon>
        <taxon>Betaproteobacteria</taxon>
        <taxon>Burkholderiales</taxon>
        <taxon>Oxalobacteraceae</taxon>
        <taxon>Telluria group</taxon>
        <taxon>Duganella</taxon>
    </lineage>
</organism>
<dbReference type="EMBL" id="WKJL01000011">
    <property type="protein sequence ID" value="MRW85668.1"/>
    <property type="molecule type" value="Genomic_DNA"/>
</dbReference>
<dbReference type="AlphaFoldDB" id="A0A844D0L4"/>
<evidence type="ECO:0000313" key="2">
    <source>
        <dbReference type="Proteomes" id="UP000439986"/>
    </source>
</evidence>
<name>A0A844D0L4_9BURK</name>
<keyword evidence="2" id="KW-1185">Reference proteome</keyword>
<dbReference type="RefSeq" id="WP_154358887.1">
    <property type="nucleotide sequence ID" value="NZ_WKJL01000011.1"/>
</dbReference>
<comment type="caution">
    <text evidence="1">The sequence shown here is derived from an EMBL/GenBank/DDBJ whole genome shotgun (WGS) entry which is preliminary data.</text>
</comment>
<evidence type="ECO:0000313" key="1">
    <source>
        <dbReference type="EMBL" id="MRW85668.1"/>
    </source>
</evidence>